<evidence type="ECO:0000313" key="4">
    <source>
        <dbReference type="Proteomes" id="UP000289886"/>
    </source>
</evidence>
<feature type="compositionally biased region" description="Basic and acidic residues" evidence="2">
    <location>
        <begin position="183"/>
        <end position="196"/>
    </location>
</feature>
<organism evidence="3 4">
    <name type="scientific">Acipenser ruthenus</name>
    <name type="common">Sterlet sturgeon</name>
    <dbReference type="NCBI Taxonomy" id="7906"/>
    <lineage>
        <taxon>Eukaryota</taxon>
        <taxon>Metazoa</taxon>
        <taxon>Chordata</taxon>
        <taxon>Craniata</taxon>
        <taxon>Vertebrata</taxon>
        <taxon>Euteleostomi</taxon>
        <taxon>Actinopterygii</taxon>
        <taxon>Chondrostei</taxon>
        <taxon>Acipenseriformes</taxon>
        <taxon>Acipenseridae</taxon>
        <taxon>Acipenser</taxon>
    </lineage>
</organism>
<comment type="caution">
    <text evidence="3">The sequence shown here is derived from an EMBL/GenBank/DDBJ whole genome shotgun (WGS) entry which is preliminary data.</text>
</comment>
<feature type="compositionally biased region" description="Basic and acidic residues" evidence="2">
    <location>
        <begin position="113"/>
        <end position="126"/>
    </location>
</feature>
<evidence type="ECO:0000256" key="1">
    <source>
        <dbReference type="SAM" id="Coils"/>
    </source>
</evidence>
<dbReference type="Proteomes" id="UP000289886">
    <property type="component" value="Unassembled WGS sequence"/>
</dbReference>
<name>A0A444ULG7_ACIRT</name>
<feature type="compositionally biased region" description="Polar residues" evidence="2">
    <location>
        <begin position="720"/>
        <end position="736"/>
    </location>
</feature>
<keyword evidence="4" id="KW-1185">Reference proteome</keyword>
<dbReference type="AlphaFoldDB" id="A0A444ULG7"/>
<gene>
    <name evidence="3" type="ORF">EOD39_12334</name>
</gene>
<proteinExistence type="predicted"/>
<reference evidence="3 4" key="1">
    <citation type="submission" date="2019-01" db="EMBL/GenBank/DDBJ databases">
        <title>Draft Genome and Complete Hox-Cluster Characterization of the Sterlet Sturgeon (Acipenser ruthenus).</title>
        <authorList>
            <person name="Wei Q."/>
        </authorList>
    </citation>
    <scope>NUCLEOTIDE SEQUENCE [LARGE SCALE GENOMIC DNA]</scope>
    <source>
        <strain evidence="3">WHYD16114868_AA</strain>
        <tissue evidence="3">Blood</tissue>
    </source>
</reference>
<dbReference type="GO" id="GO:1905244">
    <property type="term" value="P:regulation of modification of synaptic structure"/>
    <property type="evidence" value="ECO:0007669"/>
    <property type="project" value="TreeGrafter"/>
</dbReference>
<feature type="region of interest" description="Disordered" evidence="2">
    <location>
        <begin position="715"/>
        <end position="743"/>
    </location>
</feature>
<feature type="region of interest" description="Disordered" evidence="2">
    <location>
        <begin position="158"/>
        <end position="211"/>
    </location>
</feature>
<dbReference type="GO" id="GO:0098998">
    <property type="term" value="C:extrinsic component of postsynaptic early endosome membrane"/>
    <property type="evidence" value="ECO:0007669"/>
    <property type="project" value="TreeGrafter"/>
</dbReference>
<evidence type="ECO:0000313" key="3">
    <source>
        <dbReference type="EMBL" id="RXM36030.1"/>
    </source>
</evidence>
<dbReference type="GO" id="GO:0098978">
    <property type="term" value="C:glutamatergic synapse"/>
    <property type="evidence" value="ECO:0007669"/>
    <property type="project" value="TreeGrafter"/>
</dbReference>
<feature type="region of interest" description="Disordered" evidence="2">
    <location>
        <begin position="94"/>
        <end position="140"/>
    </location>
</feature>
<dbReference type="GO" id="GO:0098887">
    <property type="term" value="P:neurotransmitter receptor transport, endosome to postsynaptic membrane"/>
    <property type="evidence" value="ECO:0007669"/>
    <property type="project" value="TreeGrafter"/>
</dbReference>
<dbReference type="GO" id="GO:0098837">
    <property type="term" value="C:postsynaptic recycling endosome"/>
    <property type="evidence" value="ECO:0007669"/>
    <property type="project" value="TreeGrafter"/>
</dbReference>
<feature type="coiled-coil region" evidence="1">
    <location>
        <begin position="211"/>
        <end position="467"/>
    </location>
</feature>
<dbReference type="PANTHER" id="PTHR18978:SF1">
    <property type="entry name" value="GRIP1-ASSOCIATED PROTEIN 1"/>
    <property type="match status" value="1"/>
</dbReference>
<dbReference type="GO" id="GO:0099152">
    <property type="term" value="P:regulation of neurotransmitter receptor transport, endosome to postsynaptic membrane"/>
    <property type="evidence" value="ECO:0007669"/>
    <property type="project" value="TreeGrafter"/>
</dbReference>
<dbReference type="EMBL" id="SCEB01214318">
    <property type="protein sequence ID" value="RXM36030.1"/>
    <property type="molecule type" value="Genomic_DNA"/>
</dbReference>
<feature type="coiled-coil region" evidence="1">
    <location>
        <begin position="650"/>
        <end position="677"/>
    </location>
</feature>
<dbReference type="GO" id="GO:0099158">
    <property type="term" value="P:regulation of recycling endosome localization within postsynapse"/>
    <property type="evidence" value="ECO:0007669"/>
    <property type="project" value="TreeGrafter"/>
</dbReference>
<dbReference type="PANTHER" id="PTHR18978">
    <property type="entry name" value="GRIP-1 ASSOCIATED PROTEIN 1"/>
    <property type="match status" value="1"/>
</dbReference>
<accession>A0A444ULG7</accession>
<feature type="coiled-coil region" evidence="1">
    <location>
        <begin position="505"/>
        <end position="617"/>
    </location>
</feature>
<keyword evidence="1" id="KW-0175">Coiled coil</keyword>
<sequence length="867" mass="99872">QEIDALLSENEMLHGKLHSQEEDFRLQNSTLMQELSKLCSQIEFLEQENKQFRAGHGAFPAATNPASNPVDGELLRLQDENSALQKNMAALQGRYEREVQSGRGSEVNGLRVTHTDHPDGQSHTEEEVPGQTDNQEGGEISEQIELRCTKLEQRVKEQSALQGRYEREVQSGRGSEVNGLRVTHTDHPDGQSHTEEEVPGQTDNQEGGEISEQIELRCTKLEQRVKEQSETELQLQTEREEKRLLREQLQTLESAMHTDSTKLQEEISKLSDRLKKKQESFLRLQTQKETLYTDSRTKIEEIQQKKEEALKSVNIRNQKLQADLQATNQVVGELKEQLQHKQKDHEVALNSLKEQVACQSAESQEQVESILTENDALRTNLAALEQIQTTKTQEMNLLRDQNMGLIAELQQHQEDKESFLAQKDDLHSQLQEATRASGRLLEQLTELEQEKEKLQQDLEEMHKIADKRKAMLDEMAIGTAQEKSRHKEEMSDVRLQHEKEVLSIRAKYERELRGLHEEKHRTEEEIRAQLREERARSRELEGLQQIVEELKLQIQSMEGTKGWFERRLREAEETIEKNLLEKQDEIRNLHEEHAARLQEKDSEIERVKQQMGEVEKERDDQVTSISNLKQEIKDTVDGQRILEKKGSSALKDLKRQLQLERKRADKLQERLQEIFTNSKTKTGLEELVLSEIRSPSHTQTGDSSSISSFSYREMMKEGTAAQSSSKSNTGSPQSQRPAELSDDEVGELFQRLAEVQQEKWMLEEKVKHLEVSCSSMADDICKKSSIIERYIMDRRRGTHGGHPAHPERGILGAVLRDLVKPGDENLREMNKKLQNMLEEQLTKNMHLQKIIPPSYYLGERGFPEAAG</sequence>
<evidence type="ECO:0000256" key="2">
    <source>
        <dbReference type="SAM" id="MobiDB-lite"/>
    </source>
</evidence>
<feature type="non-terminal residue" evidence="3">
    <location>
        <position position="1"/>
    </location>
</feature>
<protein>
    <submittedName>
        <fullName evidence="3">GRIP1-associated protein 1</fullName>
    </submittedName>
</protein>
<dbReference type="InterPro" id="IPR026204">
    <property type="entry name" value="GRIPAP1"/>
</dbReference>